<evidence type="ECO:0000256" key="14">
    <source>
        <dbReference type="ARBA" id="ARBA00023128"/>
    </source>
</evidence>
<dbReference type="InterPro" id="IPR050175">
    <property type="entry name" value="Complex_I_Subunit_2"/>
</dbReference>
<feature type="transmembrane region" description="Helical" evidence="18">
    <location>
        <begin position="30"/>
        <end position="50"/>
    </location>
</feature>
<dbReference type="GO" id="GO:0006120">
    <property type="term" value="P:mitochondrial electron transport, NADH to ubiquinone"/>
    <property type="evidence" value="ECO:0007669"/>
    <property type="project" value="TreeGrafter"/>
</dbReference>
<evidence type="ECO:0000256" key="1">
    <source>
        <dbReference type="ARBA" id="ARBA00004448"/>
    </source>
</evidence>
<evidence type="ECO:0000256" key="11">
    <source>
        <dbReference type="ARBA" id="ARBA00022989"/>
    </source>
</evidence>
<evidence type="ECO:0000256" key="4">
    <source>
        <dbReference type="ARBA" id="ARBA00021008"/>
    </source>
</evidence>
<feature type="transmembrane region" description="Helical" evidence="18">
    <location>
        <begin position="115"/>
        <end position="132"/>
    </location>
</feature>
<evidence type="ECO:0000256" key="5">
    <source>
        <dbReference type="ARBA" id="ARBA00022448"/>
    </source>
</evidence>
<evidence type="ECO:0000256" key="3">
    <source>
        <dbReference type="ARBA" id="ARBA00012944"/>
    </source>
</evidence>
<feature type="transmembrane region" description="Helical" evidence="18">
    <location>
        <begin position="152"/>
        <end position="180"/>
    </location>
</feature>
<dbReference type="PANTHER" id="PTHR46552">
    <property type="entry name" value="NADH-UBIQUINONE OXIDOREDUCTASE CHAIN 2"/>
    <property type="match status" value="1"/>
</dbReference>
<keyword evidence="13" id="KW-0830">Ubiquinone</keyword>
<evidence type="ECO:0000256" key="15">
    <source>
        <dbReference type="ARBA" id="ARBA00023136"/>
    </source>
</evidence>
<protein>
    <recommendedName>
        <fullName evidence="4">NADH-ubiquinone oxidoreductase chain 2</fullName>
        <ecNumber evidence="3">7.1.1.2</ecNumber>
    </recommendedName>
    <alternativeName>
        <fullName evidence="16">NADH dehydrogenase subunit 2</fullName>
    </alternativeName>
</protein>
<dbReference type="EC" id="7.1.1.2" evidence="3"/>
<gene>
    <name evidence="20" type="primary">ND2</name>
</gene>
<evidence type="ECO:0000256" key="9">
    <source>
        <dbReference type="ARBA" id="ARBA00022967"/>
    </source>
</evidence>
<keyword evidence="6" id="KW-0679">Respiratory chain</keyword>
<evidence type="ECO:0000256" key="18">
    <source>
        <dbReference type="SAM" id="Phobius"/>
    </source>
</evidence>
<keyword evidence="9" id="KW-1278">Translocase</keyword>
<evidence type="ECO:0000256" key="12">
    <source>
        <dbReference type="ARBA" id="ARBA00023027"/>
    </source>
</evidence>
<feature type="transmembrane region" description="Helical" evidence="18">
    <location>
        <begin position="192"/>
        <end position="213"/>
    </location>
</feature>
<dbReference type="EMBL" id="MT862403">
    <property type="protein sequence ID" value="QNV11808.1"/>
    <property type="molecule type" value="Genomic_DNA"/>
</dbReference>
<keyword evidence="5" id="KW-0813">Transport</keyword>
<dbReference type="AlphaFoldDB" id="A0A7M4C8R2"/>
<evidence type="ECO:0000313" key="20">
    <source>
        <dbReference type="EMBL" id="QNV11808.1"/>
    </source>
</evidence>
<evidence type="ECO:0000256" key="7">
    <source>
        <dbReference type="ARBA" id="ARBA00022692"/>
    </source>
</evidence>
<keyword evidence="15 18" id="KW-0472">Membrane</keyword>
<evidence type="ECO:0000256" key="2">
    <source>
        <dbReference type="ARBA" id="ARBA00007012"/>
    </source>
</evidence>
<evidence type="ECO:0000256" key="13">
    <source>
        <dbReference type="ARBA" id="ARBA00023075"/>
    </source>
</evidence>
<sequence length="243" mass="27558">MELGFFSLMPLLLMNNISTSKEVVLKYFSIQAFSSVLLFFSGMMIFGFLFKDVISILLFMLSMSLKLGFFPGHFWVPSVVSGLDWFSCCLILGPLKVAPFALLVVFLLVFPDLQLSVMFLGVLSAFYGSILGNNQTSVRGMIGSSSISHTGWMINALIFGYIWAYFLVYMLTLFMFLLMMMKMDYFNASMNLLSMSGLPPFLVFIMKINILFSMINMNVWVPVLILIIGSFISLIFYLKFSYS</sequence>
<comment type="subcellular location">
    <subcellularLocation>
        <location evidence="1">Mitochondrion inner membrane</location>
        <topology evidence="1">Multi-pass membrane protein</topology>
    </subcellularLocation>
</comment>
<feature type="transmembrane region" description="Helical" evidence="18">
    <location>
        <begin position="82"/>
        <end position="108"/>
    </location>
</feature>
<feature type="transmembrane region" description="Helical" evidence="18">
    <location>
        <begin position="57"/>
        <end position="76"/>
    </location>
</feature>
<dbReference type="GO" id="GO:0005743">
    <property type="term" value="C:mitochondrial inner membrane"/>
    <property type="evidence" value="ECO:0007669"/>
    <property type="project" value="UniProtKB-SubCell"/>
</dbReference>
<keyword evidence="10" id="KW-0249">Electron transport</keyword>
<keyword evidence="8" id="KW-0999">Mitochondrion inner membrane</keyword>
<evidence type="ECO:0000259" key="19">
    <source>
        <dbReference type="Pfam" id="PF00361"/>
    </source>
</evidence>
<dbReference type="InterPro" id="IPR001750">
    <property type="entry name" value="ND/Mrp_TM"/>
</dbReference>
<evidence type="ECO:0000256" key="6">
    <source>
        <dbReference type="ARBA" id="ARBA00022660"/>
    </source>
</evidence>
<keyword evidence="7 18" id="KW-0812">Transmembrane</keyword>
<evidence type="ECO:0000256" key="8">
    <source>
        <dbReference type="ARBA" id="ARBA00022792"/>
    </source>
</evidence>
<comment type="similarity">
    <text evidence="2">Belongs to the complex I subunit 2 family.</text>
</comment>
<feature type="domain" description="NADH:quinone oxidoreductase/Mrp antiporter transmembrane" evidence="19">
    <location>
        <begin position="7"/>
        <end position="181"/>
    </location>
</feature>
<geneLocation type="mitochondrion" evidence="20"/>
<evidence type="ECO:0000256" key="17">
    <source>
        <dbReference type="ARBA" id="ARBA00049551"/>
    </source>
</evidence>
<proteinExistence type="inferred from homology"/>
<dbReference type="Pfam" id="PF00361">
    <property type="entry name" value="Proton_antipo_M"/>
    <property type="match status" value="1"/>
</dbReference>
<name>A0A7M4C8R2_9GAST</name>
<organism evidence="20">
    <name type="scientific">Peregriana peregra</name>
    <dbReference type="NCBI Taxonomy" id="2529398"/>
    <lineage>
        <taxon>Eukaryota</taxon>
        <taxon>Metazoa</taxon>
        <taxon>Spiralia</taxon>
        <taxon>Lophotrochozoa</taxon>
        <taxon>Mollusca</taxon>
        <taxon>Gastropoda</taxon>
        <taxon>Heterobranchia</taxon>
        <taxon>Euthyneura</taxon>
        <taxon>Panpulmonata</taxon>
        <taxon>Hygrophila</taxon>
        <taxon>Lymnaeoidea</taxon>
        <taxon>Lymnaeidae</taxon>
        <taxon>Peregriana</taxon>
    </lineage>
</organism>
<keyword evidence="11 18" id="KW-1133">Transmembrane helix</keyword>
<dbReference type="PANTHER" id="PTHR46552:SF1">
    <property type="entry name" value="NADH-UBIQUINONE OXIDOREDUCTASE CHAIN 2"/>
    <property type="match status" value="1"/>
</dbReference>
<keyword evidence="12" id="KW-0520">NAD</keyword>
<accession>A0A7M4C8R2</accession>
<dbReference type="GO" id="GO:0008137">
    <property type="term" value="F:NADH dehydrogenase (ubiquinone) activity"/>
    <property type="evidence" value="ECO:0007669"/>
    <property type="project" value="UniProtKB-EC"/>
</dbReference>
<keyword evidence="14 20" id="KW-0496">Mitochondrion</keyword>
<evidence type="ECO:0000256" key="16">
    <source>
        <dbReference type="ARBA" id="ARBA00031028"/>
    </source>
</evidence>
<comment type="catalytic activity">
    <reaction evidence="17">
        <text>a ubiquinone + NADH + 5 H(+)(in) = a ubiquinol + NAD(+) + 4 H(+)(out)</text>
        <dbReference type="Rhea" id="RHEA:29091"/>
        <dbReference type="Rhea" id="RHEA-COMP:9565"/>
        <dbReference type="Rhea" id="RHEA-COMP:9566"/>
        <dbReference type="ChEBI" id="CHEBI:15378"/>
        <dbReference type="ChEBI" id="CHEBI:16389"/>
        <dbReference type="ChEBI" id="CHEBI:17976"/>
        <dbReference type="ChEBI" id="CHEBI:57540"/>
        <dbReference type="ChEBI" id="CHEBI:57945"/>
        <dbReference type="EC" id="7.1.1.2"/>
    </reaction>
</comment>
<reference evidence="20" key="1">
    <citation type="submission" date="2020-08" db="EMBL/GenBank/DDBJ databases">
        <title>DNAmark Project.</title>
        <authorList>
            <person name="Leerhoei F."/>
        </authorList>
    </citation>
    <scope>NUCLEOTIDE SEQUENCE</scope>
    <source>
        <strain evidence="20">DM400</strain>
    </source>
</reference>
<evidence type="ECO:0000256" key="10">
    <source>
        <dbReference type="ARBA" id="ARBA00022982"/>
    </source>
</evidence>
<feature type="transmembrane region" description="Helical" evidence="18">
    <location>
        <begin position="219"/>
        <end position="238"/>
    </location>
</feature>